<dbReference type="InterPro" id="IPR012910">
    <property type="entry name" value="Plug_dom"/>
</dbReference>
<dbReference type="InterPro" id="IPR036942">
    <property type="entry name" value="Beta-barrel_TonB_sf"/>
</dbReference>
<organism evidence="16 17">
    <name type="scientific">Flavisolibacter ginsengisoli DSM 18119</name>
    <dbReference type="NCBI Taxonomy" id="1121884"/>
    <lineage>
        <taxon>Bacteria</taxon>
        <taxon>Pseudomonadati</taxon>
        <taxon>Bacteroidota</taxon>
        <taxon>Chitinophagia</taxon>
        <taxon>Chitinophagales</taxon>
        <taxon>Chitinophagaceae</taxon>
        <taxon>Flavisolibacter</taxon>
    </lineage>
</organism>
<evidence type="ECO:0000256" key="3">
    <source>
        <dbReference type="ARBA" id="ARBA00022452"/>
    </source>
</evidence>
<keyword evidence="11 12" id="KW-0998">Cell outer membrane</keyword>
<dbReference type="RefSeq" id="WP_072836105.1">
    <property type="nucleotide sequence ID" value="NZ_FQUU01000013.1"/>
</dbReference>
<keyword evidence="10 12" id="KW-0472">Membrane</keyword>
<dbReference type="Proteomes" id="UP000184048">
    <property type="component" value="Unassembled WGS sequence"/>
</dbReference>
<keyword evidence="16" id="KW-0675">Receptor</keyword>
<dbReference type="SUPFAM" id="SSF56935">
    <property type="entry name" value="Porins"/>
    <property type="match status" value="1"/>
</dbReference>
<dbReference type="PANTHER" id="PTHR32552:SF68">
    <property type="entry name" value="FERRICHROME OUTER MEMBRANE TRANSPORTER_PHAGE RECEPTOR"/>
    <property type="match status" value="1"/>
</dbReference>
<keyword evidence="4" id="KW-0410">Iron transport</keyword>
<dbReference type="InterPro" id="IPR037066">
    <property type="entry name" value="Plug_dom_sf"/>
</dbReference>
<evidence type="ECO:0000256" key="9">
    <source>
        <dbReference type="ARBA" id="ARBA00023077"/>
    </source>
</evidence>
<proteinExistence type="inferred from homology"/>
<keyword evidence="5 12" id="KW-0812">Transmembrane</keyword>
<keyword evidence="2 12" id="KW-0813">Transport</keyword>
<evidence type="ECO:0000313" key="16">
    <source>
        <dbReference type="EMBL" id="SHF56079.1"/>
    </source>
</evidence>
<keyword evidence="9 13" id="KW-0798">TonB box</keyword>
<comment type="subcellular location">
    <subcellularLocation>
        <location evidence="1 12">Cell outer membrane</location>
        <topology evidence="1 12">Multi-pass membrane protein</topology>
    </subcellularLocation>
</comment>
<keyword evidence="17" id="KW-1185">Reference proteome</keyword>
<protein>
    <submittedName>
        <fullName evidence="16">Outer membrane receptor proteins, mostly Fe transport</fullName>
    </submittedName>
</protein>
<evidence type="ECO:0000256" key="4">
    <source>
        <dbReference type="ARBA" id="ARBA00022496"/>
    </source>
</evidence>
<dbReference type="OrthoDB" id="9782587at2"/>
<dbReference type="InterPro" id="IPR008969">
    <property type="entry name" value="CarboxyPept-like_regulatory"/>
</dbReference>
<keyword evidence="3 12" id="KW-1134">Transmembrane beta strand</keyword>
<evidence type="ECO:0000256" key="6">
    <source>
        <dbReference type="ARBA" id="ARBA00022729"/>
    </source>
</evidence>
<reference evidence="16 17" key="1">
    <citation type="submission" date="2016-11" db="EMBL/GenBank/DDBJ databases">
        <authorList>
            <person name="Jaros S."/>
            <person name="Januszkiewicz K."/>
            <person name="Wedrychowicz H."/>
        </authorList>
    </citation>
    <scope>NUCLEOTIDE SEQUENCE [LARGE SCALE GENOMIC DNA]</scope>
    <source>
        <strain evidence="16 17">DSM 18119</strain>
    </source>
</reference>
<dbReference type="EMBL" id="FQUU01000013">
    <property type="protein sequence ID" value="SHF56079.1"/>
    <property type="molecule type" value="Genomic_DNA"/>
</dbReference>
<feature type="domain" description="TonB-dependent receptor plug" evidence="15">
    <location>
        <begin position="117"/>
        <end position="223"/>
    </location>
</feature>
<dbReference type="Gene3D" id="2.40.170.20">
    <property type="entry name" value="TonB-dependent receptor, beta-barrel domain"/>
    <property type="match status" value="1"/>
</dbReference>
<feature type="domain" description="TonB-dependent receptor-like beta-barrel" evidence="14">
    <location>
        <begin position="297"/>
        <end position="734"/>
    </location>
</feature>
<dbReference type="PROSITE" id="PS52016">
    <property type="entry name" value="TONB_DEPENDENT_REC_3"/>
    <property type="match status" value="1"/>
</dbReference>
<dbReference type="CDD" id="cd01347">
    <property type="entry name" value="ligand_gated_channel"/>
    <property type="match status" value="1"/>
</dbReference>
<dbReference type="Pfam" id="PF13715">
    <property type="entry name" value="CarbopepD_reg_2"/>
    <property type="match status" value="1"/>
</dbReference>
<gene>
    <name evidence="16" type="ORF">SAMN02745131_02952</name>
</gene>
<evidence type="ECO:0000256" key="5">
    <source>
        <dbReference type="ARBA" id="ARBA00022692"/>
    </source>
</evidence>
<name>A0A1M5CMZ9_9BACT</name>
<sequence>MSVLSRLFILISIIFYGVQGQAQVIATGKIIDAITKEPIPGATIHCIDNACMCGCTTNASGEFQMKCRDCQKLNVTSIGYKPMEILTSAQLVYLVPASNTMNEVVVSATRGDAIKRSQAPIAISKIDTRLLQDTRAITVDQVLNKISGVNMVNLGNEQHQMSIRQPMTTKSLFLYLEDGIPVRTTGLFNHNAVLEMNMAAVKSVEVIKGPSSSLYGSEAIGGVVNFITIAPTAIPVLKLSLQGNNIGYKRAEIQSSLTQGKWGFAISGYYADKRNGFMEYSDFHKATFTARADYSFSNKTSLSNSLTFLDYYSDMPSGVDSTMFTTHKFINPQTFTYRKVNATRFRSSLTQTWNDHSKTTVNLIYRENSIGQNPNYRIKDDYKKVNGVYKGDKSLAHGEINVSSFHSYAFIAQHKHSFDWKKAVLLGGISMDLSPSGYNAAYIRIKKDTISKKYTGYQSTDSILTNYTTRINNYAAFTNFEVSPLERLRIVASLRFDLFHYGFNNSLKPSAFSGSTDTINYFKRFSPKVGFTYSLSSKTGIYANYSQGFVPPQVTEMYTGVKVPTLHPSVFYNYEIGGWAEIIKNKLSADISIYQLEGTNEVISVKLDDGSSENQNAGRTQHRGIEFGISATPLKDLSFKISGAYSHHYFLDFVEKGNKYNGNEMNNAPRWMHNAEIWYKPSFANGLRIGGEWQRIGNYFMDARNTEKYQGYNVFNIRVGYKIKDLDIWVNIMNATNNYYSYISTKTGSVYSYTLAEPRNFNIGASYDLANLFKSNK</sequence>
<evidence type="ECO:0000256" key="13">
    <source>
        <dbReference type="RuleBase" id="RU003357"/>
    </source>
</evidence>
<evidence type="ECO:0000256" key="7">
    <source>
        <dbReference type="ARBA" id="ARBA00023004"/>
    </source>
</evidence>
<keyword evidence="8" id="KW-0406">Ion transport</keyword>
<dbReference type="InterPro" id="IPR039426">
    <property type="entry name" value="TonB-dep_rcpt-like"/>
</dbReference>
<dbReference type="AlphaFoldDB" id="A0A1M5CMZ9"/>
<evidence type="ECO:0000256" key="11">
    <source>
        <dbReference type="ARBA" id="ARBA00023237"/>
    </source>
</evidence>
<evidence type="ECO:0000256" key="10">
    <source>
        <dbReference type="ARBA" id="ARBA00023136"/>
    </source>
</evidence>
<evidence type="ECO:0000256" key="2">
    <source>
        <dbReference type="ARBA" id="ARBA00022448"/>
    </source>
</evidence>
<keyword evidence="6" id="KW-0732">Signal</keyword>
<evidence type="ECO:0000259" key="14">
    <source>
        <dbReference type="Pfam" id="PF00593"/>
    </source>
</evidence>
<dbReference type="STRING" id="1121884.SAMN02745131_02952"/>
<dbReference type="SUPFAM" id="SSF49464">
    <property type="entry name" value="Carboxypeptidase regulatory domain-like"/>
    <property type="match status" value="1"/>
</dbReference>
<comment type="similarity">
    <text evidence="12 13">Belongs to the TonB-dependent receptor family.</text>
</comment>
<evidence type="ECO:0000259" key="15">
    <source>
        <dbReference type="Pfam" id="PF07715"/>
    </source>
</evidence>
<evidence type="ECO:0000256" key="12">
    <source>
        <dbReference type="PROSITE-ProRule" id="PRU01360"/>
    </source>
</evidence>
<dbReference type="Pfam" id="PF00593">
    <property type="entry name" value="TonB_dep_Rec_b-barrel"/>
    <property type="match status" value="1"/>
</dbReference>
<dbReference type="InterPro" id="IPR000531">
    <property type="entry name" value="Beta-barrel_TonB"/>
</dbReference>
<keyword evidence="7" id="KW-0408">Iron</keyword>
<accession>A0A1M5CMZ9</accession>
<dbReference type="Pfam" id="PF07715">
    <property type="entry name" value="Plug"/>
    <property type="match status" value="1"/>
</dbReference>
<evidence type="ECO:0000313" key="17">
    <source>
        <dbReference type="Proteomes" id="UP000184048"/>
    </source>
</evidence>
<evidence type="ECO:0000256" key="1">
    <source>
        <dbReference type="ARBA" id="ARBA00004571"/>
    </source>
</evidence>
<dbReference type="GO" id="GO:0009279">
    <property type="term" value="C:cell outer membrane"/>
    <property type="evidence" value="ECO:0007669"/>
    <property type="project" value="UniProtKB-SubCell"/>
</dbReference>
<dbReference type="Gene3D" id="2.170.130.10">
    <property type="entry name" value="TonB-dependent receptor, plug domain"/>
    <property type="match status" value="1"/>
</dbReference>
<dbReference type="PANTHER" id="PTHR32552">
    <property type="entry name" value="FERRICHROME IRON RECEPTOR-RELATED"/>
    <property type="match status" value="1"/>
</dbReference>
<evidence type="ECO:0000256" key="8">
    <source>
        <dbReference type="ARBA" id="ARBA00023065"/>
    </source>
</evidence>
<dbReference type="GO" id="GO:0015344">
    <property type="term" value="F:siderophore uptake transmembrane transporter activity"/>
    <property type="evidence" value="ECO:0007669"/>
    <property type="project" value="TreeGrafter"/>
</dbReference>